<evidence type="ECO:0000256" key="1">
    <source>
        <dbReference type="ARBA" id="ARBA00038101"/>
    </source>
</evidence>
<comment type="caution">
    <text evidence="5">The sequence shown here is derived from an EMBL/GenBank/DDBJ whole genome shotgun (WGS) entry which is preliminary data.</text>
</comment>
<keyword evidence="6" id="KW-1185">Reference proteome</keyword>
<feature type="coiled-coil region" evidence="2">
    <location>
        <begin position="252"/>
        <end position="279"/>
    </location>
</feature>
<dbReference type="GO" id="GO:0005789">
    <property type="term" value="C:endoplasmic reticulum membrane"/>
    <property type="evidence" value="ECO:0007669"/>
    <property type="project" value="TreeGrafter"/>
</dbReference>
<dbReference type="PANTHER" id="PTHR11102:SF147">
    <property type="entry name" value="SEL1L ADAPTOR SUBUNIT OF ERAD E3 UBIQUITIN LIGASE"/>
    <property type="match status" value="1"/>
</dbReference>
<feature type="compositionally biased region" description="Polar residues" evidence="3">
    <location>
        <begin position="143"/>
        <end position="157"/>
    </location>
</feature>
<dbReference type="AlphaFoldDB" id="A0AAD9UV52"/>
<feature type="chain" id="PRO_5042266560" evidence="4">
    <location>
        <begin position="29"/>
        <end position="520"/>
    </location>
</feature>
<evidence type="ECO:0000256" key="4">
    <source>
        <dbReference type="SAM" id="SignalP"/>
    </source>
</evidence>
<dbReference type="SMART" id="SM00671">
    <property type="entry name" value="SEL1"/>
    <property type="match status" value="2"/>
</dbReference>
<feature type="compositionally biased region" description="Basic and acidic residues" evidence="3">
    <location>
        <begin position="233"/>
        <end position="243"/>
    </location>
</feature>
<dbReference type="SUPFAM" id="SSF81901">
    <property type="entry name" value="HCP-like"/>
    <property type="match status" value="1"/>
</dbReference>
<protein>
    <submittedName>
        <fullName evidence="5">Protein sel-1-like protein 1</fullName>
    </submittedName>
</protein>
<sequence>MGRHFILSRKSLAALQLYWLVTIFSLQGLCEVSSQGESSPDSSIPETSDGNRGDLEEKKDLAGQTVNKDERKISEELVEDNGLVNGKTFKGNTLEAESWKETLTKEVEKLAELSEKATKQESYVTDEVKDNAKLVHEDIVQDVSDSGSTQSSNSPGFSSAHVVDEKTVDFLPKEDDFKSSETGESRHGKAEEMVMNDIPKDGIAESTKSNDHVGHDQHTSEKIIDQELNSQKPKTEKSDDTLKQARTTSKTHYFILEENQEIKKENKELKEEVGQLLYVDAMALLNETKPNYKKAYSMLEDAAFLHNFTKAQELIALASLFGDHLPRNISKAVKLLHEISGKGSATLGFLYATGIGVNSSQAKALVYYMFGALGGEGYRYWAGIGVAAFCESALTYYRKVSNNVAEDVSLTGGSAVQRIRLIDEEEQGGNSAVLDEDLIQYYQFLADKGDIQAQVGLGQLHYQGGRGVEMDHGVSIYELGNQRFLLEGLVWMDGNAIGQSGLGLMYMFGKGVEKVLGNFV</sequence>
<evidence type="ECO:0000256" key="2">
    <source>
        <dbReference type="SAM" id="Coils"/>
    </source>
</evidence>
<dbReference type="Gene3D" id="1.25.40.10">
    <property type="entry name" value="Tetratricopeptide repeat domain"/>
    <property type="match status" value="2"/>
</dbReference>
<dbReference type="InterPro" id="IPR006597">
    <property type="entry name" value="Sel1-like"/>
</dbReference>
<dbReference type="InterPro" id="IPR011990">
    <property type="entry name" value="TPR-like_helical_dom_sf"/>
</dbReference>
<feature type="compositionally biased region" description="Basic and acidic residues" evidence="3">
    <location>
        <begin position="49"/>
        <end position="72"/>
    </location>
</feature>
<evidence type="ECO:0000313" key="5">
    <source>
        <dbReference type="EMBL" id="KAK2550775.1"/>
    </source>
</evidence>
<reference evidence="5" key="2">
    <citation type="journal article" date="2023" name="Science">
        <title>Genomic signatures of disease resistance in endangered staghorn corals.</title>
        <authorList>
            <person name="Vollmer S.V."/>
            <person name="Selwyn J.D."/>
            <person name="Despard B.A."/>
            <person name="Roesel C.L."/>
        </authorList>
    </citation>
    <scope>NUCLEOTIDE SEQUENCE</scope>
    <source>
        <strain evidence="5">K2</strain>
    </source>
</reference>
<reference evidence="5" key="1">
    <citation type="journal article" date="2023" name="G3 (Bethesda)">
        <title>Whole genome assembly and annotation of the endangered Caribbean coral Acropora cervicornis.</title>
        <authorList>
            <person name="Selwyn J.D."/>
            <person name="Vollmer S.V."/>
        </authorList>
    </citation>
    <scope>NUCLEOTIDE SEQUENCE</scope>
    <source>
        <strain evidence="5">K2</strain>
    </source>
</reference>
<keyword evidence="4" id="KW-0732">Signal</keyword>
<accession>A0AAD9UV52</accession>
<dbReference type="PANTHER" id="PTHR11102">
    <property type="entry name" value="SEL-1-LIKE PROTEIN"/>
    <property type="match status" value="1"/>
</dbReference>
<feature type="compositionally biased region" description="Basic and acidic residues" evidence="3">
    <location>
        <begin position="162"/>
        <end position="225"/>
    </location>
</feature>
<name>A0AAD9UV52_ACRCE</name>
<dbReference type="Proteomes" id="UP001249851">
    <property type="component" value="Unassembled WGS sequence"/>
</dbReference>
<gene>
    <name evidence="5" type="ORF">P5673_028453</name>
</gene>
<feature type="signal peptide" evidence="4">
    <location>
        <begin position="1"/>
        <end position="28"/>
    </location>
</feature>
<feature type="region of interest" description="Disordered" evidence="3">
    <location>
        <begin position="34"/>
        <end position="72"/>
    </location>
</feature>
<dbReference type="InterPro" id="IPR050767">
    <property type="entry name" value="Sel1_AlgK"/>
</dbReference>
<feature type="region of interest" description="Disordered" evidence="3">
    <location>
        <begin position="143"/>
        <end position="244"/>
    </location>
</feature>
<evidence type="ECO:0000256" key="3">
    <source>
        <dbReference type="SAM" id="MobiDB-lite"/>
    </source>
</evidence>
<feature type="compositionally biased region" description="Polar residues" evidence="3">
    <location>
        <begin position="34"/>
        <end position="48"/>
    </location>
</feature>
<dbReference type="GO" id="GO:0036503">
    <property type="term" value="P:ERAD pathway"/>
    <property type="evidence" value="ECO:0007669"/>
    <property type="project" value="TreeGrafter"/>
</dbReference>
<organism evidence="5 6">
    <name type="scientific">Acropora cervicornis</name>
    <name type="common">Staghorn coral</name>
    <dbReference type="NCBI Taxonomy" id="6130"/>
    <lineage>
        <taxon>Eukaryota</taxon>
        <taxon>Metazoa</taxon>
        <taxon>Cnidaria</taxon>
        <taxon>Anthozoa</taxon>
        <taxon>Hexacorallia</taxon>
        <taxon>Scleractinia</taxon>
        <taxon>Astrocoeniina</taxon>
        <taxon>Acroporidae</taxon>
        <taxon>Acropora</taxon>
    </lineage>
</organism>
<proteinExistence type="inferred from homology"/>
<dbReference type="EMBL" id="JARQWQ010000106">
    <property type="protein sequence ID" value="KAK2550775.1"/>
    <property type="molecule type" value="Genomic_DNA"/>
</dbReference>
<evidence type="ECO:0000313" key="6">
    <source>
        <dbReference type="Proteomes" id="UP001249851"/>
    </source>
</evidence>
<keyword evidence="2" id="KW-0175">Coiled coil</keyword>
<comment type="similarity">
    <text evidence="1">Belongs to the sel-1 family.</text>
</comment>